<sequence length="281" mass="30098">MENLSNLKVLRELLARHGFTFSKALGQNFLVNPTVCPRMAREGGAGPGVGVLEIGAGVGVLTAELARLAEKVVCVEIDSRLLPVLDETLAEFSNVEIVNADVMEVDLQALLAEKFPGMEVVVCANLPYYITSPILMRLLEQQLPVRAITVMVQKEAAQRLCAAPGSRQVGAVSIAVRYYSEPRVLFPVSRGSFLPAPEVDSAVIRLDVRPQPAVDAPPQAFFRVVRAAFSMRRKTLLNCLSGGLGLAKGEAAALLERAGVPAGARAEQLSLEQFAAIARAL</sequence>
<feature type="binding site" evidence="7 8">
    <location>
        <position position="55"/>
    </location>
    <ligand>
        <name>S-adenosyl-L-methionine</name>
        <dbReference type="ChEBI" id="CHEBI:59789"/>
    </ligand>
</feature>
<dbReference type="GO" id="GO:0005829">
    <property type="term" value="C:cytosol"/>
    <property type="evidence" value="ECO:0007669"/>
    <property type="project" value="TreeGrafter"/>
</dbReference>
<keyword evidence="5 7" id="KW-0949">S-adenosyl-L-methionine</keyword>
<dbReference type="GO" id="GO:0052908">
    <property type="term" value="F:16S rRNA (adenine(1518)-N(6)/adenine(1519)-N(6))-dimethyltransferase activity"/>
    <property type="evidence" value="ECO:0007669"/>
    <property type="project" value="UniProtKB-EC"/>
</dbReference>
<evidence type="ECO:0000256" key="6">
    <source>
        <dbReference type="ARBA" id="ARBA00022884"/>
    </source>
</evidence>
<dbReference type="FunFam" id="3.40.50.150:FF:000023">
    <property type="entry name" value="Ribosomal RNA small subunit methyltransferase A"/>
    <property type="match status" value="1"/>
</dbReference>
<keyword evidence="3 7" id="KW-0489">Methyltransferase</keyword>
<feature type="binding site" evidence="7 8">
    <location>
        <position position="30"/>
    </location>
    <ligand>
        <name>S-adenosyl-L-methionine</name>
        <dbReference type="ChEBI" id="CHEBI:59789"/>
    </ligand>
</feature>
<evidence type="ECO:0000259" key="9">
    <source>
        <dbReference type="SMART" id="SM00650"/>
    </source>
</evidence>
<dbReference type="SMART" id="SM00650">
    <property type="entry name" value="rADc"/>
    <property type="match status" value="1"/>
</dbReference>
<dbReference type="Proteomes" id="UP000886800">
    <property type="component" value="Unassembled WGS sequence"/>
</dbReference>
<evidence type="ECO:0000256" key="3">
    <source>
        <dbReference type="ARBA" id="ARBA00022603"/>
    </source>
</evidence>
<evidence type="ECO:0000256" key="7">
    <source>
        <dbReference type="HAMAP-Rule" id="MF_00607"/>
    </source>
</evidence>
<protein>
    <recommendedName>
        <fullName evidence="7">Ribosomal RNA small subunit methyltransferase A</fullName>
        <ecNumber evidence="7">2.1.1.182</ecNumber>
    </recommendedName>
    <alternativeName>
        <fullName evidence="7">16S rRNA (adenine(1518)-N(6)/adenine(1519)-N(6))-dimethyltransferase</fullName>
    </alternativeName>
    <alternativeName>
        <fullName evidence="7">16S rRNA dimethyladenosine transferase</fullName>
    </alternativeName>
    <alternativeName>
        <fullName evidence="7">16S rRNA dimethylase</fullName>
    </alternativeName>
    <alternativeName>
        <fullName evidence="7">S-adenosylmethionine-6-N', N'-adenosyl(rRNA) dimethyltransferase</fullName>
    </alternativeName>
</protein>
<dbReference type="CDD" id="cd02440">
    <property type="entry name" value="AdoMet_MTases"/>
    <property type="match status" value="1"/>
</dbReference>
<dbReference type="InterPro" id="IPR023165">
    <property type="entry name" value="rRNA_Ade_diMease-like_C"/>
</dbReference>
<dbReference type="InterPro" id="IPR020596">
    <property type="entry name" value="rRNA_Ade_Mease_Trfase_CS"/>
</dbReference>
<evidence type="ECO:0000256" key="5">
    <source>
        <dbReference type="ARBA" id="ARBA00022691"/>
    </source>
</evidence>
<organism evidence="10 11">
    <name type="scientific">Candidatus Anaerotruncus excrementipullorum</name>
    <dbReference type="NCBI Taxonomy" id="2838465"/>
    <lineage>
        <taxon>Bacteria</taxon>
        <taxon>Bacillati</taxon>
        <taxon>Bacillota</taxon>
        <taxon>Clostridia</taxon>
        <taxon>Eubacteriales</taxon>
        <taxon>Oscillospiraceae</taxon>
        <taxon>Anaerotruncus</taxon>
    </lineage>
</organism>
<evidence type="ECO:0000313" key="10">
    <source>
        <dbReference type="EMBL" id="HIX64711.1"/>
    </source>
</evidence>
<evidence type="ECO:0000256" key="2">
    <source>
        <dbReference type="ARBA" id="ARBA00022552"/>
    </source>
</evidence>
<dbReference type="PANTHER" id="PTHR11727">
    <property type="entry name" value="DIMETHYLADENOSINE TRANSFERASE"/>
    <property type="match status" value="1"/>
</dbReference>
<keyword evidence="6 7" id="KW-0694">RNA-binding</keyword>
<evidence type="ECO:0000256" key="8">
    <source>
        <dbReference type="PROSITE-ProRule" id="PRU01026"/>
    </source>
</evidence>
<comment type="subcellular location">
    <subcellularLocation>
        <location evidence="7">Cytoplasm</location>
    </subcellularLocation>
</comment>
<keyword evidence="4 7" id="KW-0808">Transferase</keyword>
<feature type="binding site" evidence="7 8">
    <location>
        <position position="125"/>
    </location>
    <ligand>
        <name>S-adenosyl-L-methionine</name>
        <dbReference type="ChEBI" id="CHEBI:59789"/>
    </ligand>
</feature>
<reference evidence="10" key="1">
    <citation type="journal article" date="2021" name="PeerJ">
        <title>Extensive microbial diversity within the chicken gut microbiome revealed by metagenomics and culture.</title>
        <authorList>
            <person name="Gilroy R."/>
            <person name="Ravi A."/>
            <person name="Getino M."/>
            <person name="Pursley I."/>
            <person name="Horton D.L."/>
            <person name="Alikhan N.F."/>
            <person name="Baker D."/>
            <person name="Gharbi K."/>
            <person name="Hall N."/>
            <person name="Watson M."/>
            <person name="Adriaenssens E.M."/>
            <person name="Foster-Nyarko E."/>
            <person name="Jarju S."/>
            <person name="Secka A."/>
            <person name="Antonio M."/>
            <person name="Oren A."/>
            <person name="Chaudhuri R.R."/>
            <person name="La Ragione R."/>
            <person name="Hildebrand F."/>
            <person name="Pallen M.J."/>
        </authorList>
    </citation>
    <scope>NUCLEOTIDE SEQUENCE</scope>
    <source>
        <strain evidence="10">CHK188-5543</strain>
    </source>
</reference>
<dbReference type="Gene3D" id="1.10.8.100">
    <property type="entry name" value="Ribosomal RNA adenine dimethylase-like, domain 2"/>
    <property type="match status" value="1"/>
</dbReference>
<evidence type="ECO:0000256" key="4">
    <source>
        <dbReference type="ARBA" id="ARBA00022679"/>
    </source>
</evidence>
<evidence type="ECO:0000256" key="1">
    <source>
        <dbReference type="ARBA" id="ARBA00022490"/>
    </source>
</evidence>
<dbReference type="InterPro" id="IPR001737">
    <property type="entry name" value="KsgA/Erm"/>
</dbReference>
<name>A0A9D1WPU9_9FIRM</name>
<dbReference type="SUPFAM" id="SSF53335">
    <property type="entry name" value="S-adenosyl-L-methionine-dependent methyltransferases"/>
    <property type="match status" value="1"/>
</dbReference>
<dbReference type="PROSITE" id="PS01131">
    <property type="entry name" value="RRNA_A_DIMETH"/>
    <property type="match status" value="1"/>
</dbReference>
<comment type="similarity">
    <text evidence="7">Belongs to the class I-like SAM-binding methyltransferase superfamily. rRNA adenine N(6)-methyltransferase family. RsmA subfamily.</text>
</comment>
<dbReference type="Pfam" id="PF00398">
    <property type="entry name" value="RrnaAD"/>
    <property type="match status" value="1"/>
</dbReference>
<dbReference type="EMBL" id="DXES01000011">
    <property type="protein sequence ID" value="HIX64711.1"/>
    <property type="molecule type" value="Genomic_DNA"/>
</dbReference>
<dbReference type="PANTHER" id="PTHR11727:SF7">
    <property type="entry name" value="DIMETHYLADENOSINE TRANSFERASE-RELATED"/>
    <property type="match status" value="1"/>
</dbReference>
<accession>A0A9D1WPU9</accession>
<dbReference type="InterPro" id="IPR020598">
    <property type="entry name" value="rRNA_Ade_methylase_Trfase_N"/>
</dbReference>
<dbReference type="Gene3D" id="3.40.50.150">
    <property type="entry name" value="Vaccinia Virus protein VP39"/>
    <property type="match status" value="1"/>
</dbReference>
<dbReference type="PROSITE" id="PS51689">
    <property type="entry name" value="SAM_RNA_A_N6_MT"/>
    <property type="match status" value="1"/>
</dbReference>
<dbReference type="AlphaFoldDB" id="A0A9D1WPU9"/>
<dbReference type="GO" id="GO:0003723">
    <property type="term" value="F:RNA binding"/>
    <property type="evidence" value="ECO:0007669"/>
    <property type="project" value="UniProtKB-UniRule"/>
</dbReference>
<dbReference type="HAMAP" id="MF_00607">
    <property type="entry name" value="16SrRNA_methyltr_A"/>
    <property type="match status" value="1"/>
</dbReference>
<reference evidence="10" key="2">
    <citation type="submission" date="2021-04" db="EMBL/GenBank/DDBJ databases">
        <authorList>
            <person name="Gilroy R."/>
        </authorList>
    </citation>
    <scope>NUCLEOTIDE SEQUENCE</scope>
    <source>
        <strain evidence="10">CHK188-5543</strain>
    </source>
</reference>
<comment type="catalytic activity">
    <reaction evidence="7">
        <text>adenosine(1518)/adenosine(1519) in 16S rRNA + 4 S-adenosyl-L-methionine = N(6)-dimethyladenosine(1518)/N(6)-dimethyladenosine(1519) in 16S rRNA + 4 S-adenosyl-L-homocysteine + 4 H(+)</text>
        <dbReference type="Rhea" id="RHEA:19609"/>
        <dbReference type="Rhea" id="RHEA-COMP:10232"/>
        <dbReference type="Rhea" id="RHEA-COMP:10233"/>
        <dbReference type="ChEBI" id="CHEBI:15378"/>
        <dbReference type="ChEBI" id="CHEBI:57856"/>
        <dbReference type="ChEBI" id="CHEBI:59789"/>
        <dbReference type="ChEBI" id="CHEBI:74411"/>
        <dbReference type="ChEBI" id="CHEBI:74493"/>
        <dbReference type="EC" id="2.1.1.182"/>
    </reaction>
</comment>
<feature type="binding site" evidence="7 8">
    <location>
        <position position="28"/>
    </location>
    <ligand>
        <name>S-adenosyl-L-methionine</name>
        <dbReference type="ChEBI" id="CHEBI:59789"/>
    </ligand>
</feature>
<feature type="binding site" evidence="7 8">
    <location>
        <position position="101"/>
    </location>
    <ligand>
        <name>S-adenosyl-L-methionine</name>
        <dbReference type="ChEBI" id="CHEBI:59789"/>
    </ligand>
</feature>
<gene>
    <name evidence="7 10" type="primary">rsmA</name>
    <name evidence="7" type="synonym">ksgA</name>
    <name evidence="10" type="ORF">H9736_00530</name>
</gene>
<dbReference type="InterPro" id="IPR029063">
    <property type="entry name" value="SAM-dependent_MTases_sf"/>
</dbReference>
<feature type="binding site" evidence="7 8">
    <location>
        <position position="76"/>
    </location>
    <ligand>
        <name>S-adenosyl-L-methionine</name>
        <dbReference type="ChEBI" id="CHEBI:59789"/>
    </ligand>
</feature>
<comment type="caution">
    <text evidence="10">The sequence shown here is derived from an EMBL/GenBank/DDBJ whole genome shotgun (WGS) entry which is preliminary data.</text>
</comment>
<keyword evidence="1 7" id="KW-0963">Cytoplasm</keyword>
<feature type="domain" description="Ribosomal RNA adenine methylase transferase N-terminal" evidence="9">
    <location>
        <begin position="35"/>
        <end position="210"/>
    </location>
</feature>
<dbReference type="EC" id="2.1.1.182" evidence="7"/>
<dbReference type="InterPro" id="IPR011530">
    <property type="entry name" value="rRNA_adenine_dimethylase"/>
</dbReference>
<evidence type="ECO:0000313" key="11">
    <source>
        <dbReference type="Proteomes" id="UP000886800"/>
    </source>
</evidence>
<keyword evidence="2 7" id="KW-0698">rRNA processing</keyword>
<dbReference type="NCBIfam" id="TIGR00755">
    <property type="entry name" value="ksgA"/>
    <property type="match status" value="1"/>
</dbReference>
<comment type="function">
    <text evidence="7">Specifically dimethylates two adjacent adenosines (A1518 and A1519) in the loop of a conserved hairpin near the 3'-end of 16S rRNA in the 30S particle. May play a critical role in biogenesis of 30S subunits.</text>
</comment>
<proteinExistence type="inferred from homology"/>